<keyword evidence="8 12" id="KW-1133">Transmembrane helix</keyword>
<organism evidence="14 15">
    <name type="scientific">Dioszegia hungarica</name>
    <dbReference type="NCBI Taxonomy" id="4972"/>
    <lineage>
        <taxon>Eukaryota</taxon>
        <taxon>Fungi</taxon>
        <taxon>Dikarya</taxon>
        <taxon>Basidiomycota</taxon>
        <taxon>Agaricomycotina</taxon>
        <taxon>Tremellomycetes</taxon>
        <taxon>Tremellales</taxon>
        <taxon>Bulleribasidiaceae</taxon>
        <taxon>Dioszegia</taxon>
    </lineage>
</organism>
<dbReference type="Proteomes" id="UP001164286">
    <property type="component" value="Unassembled WGS sequence"/>
</dbReference>
<comment type="similarity">
    <text evidence="2 12">Belongs to the PAM17 family.</text>
</comment>
<evidence type="ECO:0000256" key="5">
    <source>
        <dbReference type="ARBA" id="ARBA00022792"/>
    </source>
</evidence>
<gene>
    <name evidence="14" type="ORF">MKK02DRAFT_41877</name>
</gene>
<feature type="region of interest" description="Disordered" evidence="13">
    <location>
        <begin position="28"/>
        <end position="53"/>
    </location>
</feature>
<evidence type="ECO:0000256" key="12">
    <source>
        <dbReference type="RuleBase" id="RU367146"/>
    </source>
</evidence>
<keyword evidence="3 12" id="KW-0813">Transport</keyword>
<comment type="caution">
    <text evidence="14">The sequence shown here is derived from an EMBL/GenBank/DDBJ whole genome shotgun (WGS) entry which is preliminary data.</text>
</comment>
<evidence type="ECO:0000256" key="3">
    <source>
        <dbReference type="ARBA" id="ARBA00022448"/>
    </source>
</evidence>
<evidence type="ECO:0000256" key="9">
    <source>
        <dbReference type="ARBA" id="ARBA00023010"/>
    </source>
</evidence>
<keyword evidence="10 12" id="KW-0496">Mitochondrion</keyword>
<comment type="subunit">
    <text evidence="12">Component of the PAM complex.</text>
</comment>
<keyword evidence="11 12" id="KW-0472">Membrane</keyword>
<evidence type="ECO:0000313" key="15">
    <source>
        <dbReference type="Proteomes" id="UP001164286"/>
    </source>
</evidence>
<keyword evidence="15" id="KW-1185">Reference proteome</keyword>
<evidence type="ECO:0000256" key="10">
    <source>
        <dbReference type="ARBA" id="ARBA00023128"/>
    </source>
</evidence>
<name>A0AA38HD14_9TREE</name>
<reference evidence="14" key="1">
    <citation type="journal article" date="2022" name="G3 (Bethesda)">
        <title>High quality genome of the basidiomycete yeast Dioszegia hungarica PDD-24b-2 isolated from cloud water.</title>
        <authorList>
            <person name="Jarrige D."/>
            <person name="Haridas S."/>
            <person name="Bleykasten-Grosshans C."/>
            <person name="Joly M."/>
            <person name="Nadalig T."/>
            <person name="Sancelme M."/>
            <person name="Vuilleumier S."/>
            <person name="Grigoriev I.V."/>
            <person name="Amato P."/>
            <person name="Bringel F."/>
        </authorList>
    </citation>
    <scope>NUCLEOTIDE SEQUENCE</scope>
    <source>
        <strain evidence="14">PDD-24b-2</strain>
    </source>
</reference>
<proteinExistence type="inferred from homology"/>
<dbReference type="AlphaFoldDB" id="A0AA38HD14"/>
<dbReference type="InterPro" id="IPR013875">
    <property type="entry name" value="Pam17"/>
</dbReference>
<keyword evidence="7" id="KW-0809">Transit peptide</keyword>
<feature type="compositionally biased region" description="Low complexity" evidence="13">
    <location>
        <begin position="30"/>
        <end position="53"/>
    </location>
</feature>
<accession>A0AA38HD14</accession>
<evidence type="ECO:0000256" key="6">
    <source>
        <dbReference type="ARBA" id="ARBA00022927"/>
    </source>
</evidence>
<comment type="function">
    <text evidence="12">Component of the PAM complex, a complex required for the translocation of transit peptide-containing proteins from the inner membrane into the mitochondrial matrix in an ATP-dependent manner.</text>
</comment>
<dbReference type="PANTHER" id="PTHR28021:SF1">
    <property type="entry name" value="PRESEQUENCE TRANSLOCATED-ASSOCIATED MOTOR SUBUNIT PAM17, MITOCHONDRIAL"/>
    <property type="match status" value="1"/>
</dbReference>
<evidence type="ECO:0000256" key="8">
    <source>
        <dbReference type="ARBA" id="ARBA00022989"/>
    </source>
</evidence>
<evidence type="ECO:0000256" key="13">
    <source>
        <dbReference type="SAM" id="MobiDB-lite"/>
    </source>
</evidence>
<sequence>MSRRLTSTLLGSATAQRALPTTSSLAFARPASTTTTSTPPLSSATPSPSASTSAALPLTWPSYLALRRRRRLWSTLTSIPTTAAGLFVGGGYFAGLEADPTELIMGLEPLVIYGGATLGCMIFGYLIGPTLGSSLFSLTHPAYSRGSPSPLEIMDRELFEHIKRNRVDPRFQSVNNLPPDYYGEKITSLPTYRRWLRDQATYKRKAAHGVPGETAQE</sequence>
<keyword evidence="5 12" id="KW-0999">Mitochondrion inner membrane</keyword>
<dbReference type="PANTHER" id="PTHR28021">
    <property type="entry name" value="PRESEQUENCE TRANSLOCATED-ASSOCIATED MOTOR SUBUNIT PAM17, MITOCHONDRIAL"/>
    <property type="match status" value="1"/>
</dbReference>
<evidence type="ECO:0000256" key="4">
    <source>
        <dbReference type="ARBA" id="ARBA00022692"/>
    </source>
</evidence>
<dbReference type="Pfam" id="PF08566">
    <property type="entry name" value="Pam17"/>
    <property type="match status" value="1"/>
</dbReference>
<evidence type="ECO:0000256" key="2">
    <source>
        <dbReference type="ARBA" id="ARBA00006837"/>
    </source>
</evidence>
<keyword evidence="4 12" id="KW-0812">Transmembrane</keyword>
<comment type="subcellular location">
    <subcellularLocation>
        <location evidence="1 12">Mitochondrion inner membrane</location>
        <topology evidence="1 12">Multi-pass membrane protein</topology>
    </subcellularLocation>
</comment>
<protein>
    <recommendedName>
        <fullName evidence="12">Presequence translocated-associated motor subunit PAM17</fullName>
    </recommendedName>
</protein>
<dbReference type="GeneID" id="77730944"/>
<feature type="transmembrane region" description="Helical" evidence="12">
    <location>
        <begin position="110"/>
        <end position="128"/>
    </location>
</feature>
<keyword evidence="6 12" id="KW-0653">Protein transport</keyword>
<evidence type="ECO:0000313" key="14">
    <source>
        <dbReference type="EMBL" id="KAI9638852.1"/>
    </source>
</evidence>
<evidence type="ECO:0000256" key="7">
    <source>
        <dbReference type="ARBA" id="ARBA00022946"/>
    </source>
</evidence>
<evidence type="ECO:0000256" key="11">
    <source>
        <dbReference type="ARBA" id="ARBA00023136"/>
    </source>
</evidence>
<keyword evidence="9 12" id="KW-0811">Translocation</keyword>
<dbReference type="GO" id="GO:0001405">
    <property type="term" value="C:PAM complex, Tim23 associated import motor"/>
    <property type="evidence" value="ECO:0007669"/>
    <property type="project" value="UniProtKB-UniRule"/>
</dbReference>
<dbReference type="RefSeq" id="XP_052948629.1">
    <property type="nucleotide sequence ID" value="XM_053091739.1"/>
</dbReference>
<dbReference type="GO" id="GO:0030150">
    <property type="term" value="P:protein import into mitochondrial matrix"/>
    <property type="evidence" value="ECO:0007669"/>
    <property type="project" value="UniProtKB-UniRule"/>
</dbReference>
<feature type="transmembrane region" description="Helical" evidence="12">
    <location>
        <begin position="73"/>
        <end position="95"/>
    </location>
</feature>
<dbReference type="EMBL" id="JAKWFO010000002">
    <property type="protein sequence ID" value="KAI9638852.1"/>
    <property type="molecule type" value="Genomic_DNA"/>
</dbReference>
<evidence type="ECO:0000256" key="1">
    <source>
        <dbReference type="ARBA" id="ARBA00004448"/>
    </source>
</evidence>